<dbReference type="InterPro" id="IPR002629">
    <property type="entry name" value="Met_Synth_C/arc"/>
</dbReference>
<organism evidence="2 3">
    <name type="scientific">Gordonia jinhuaensis</name>
    <dbReference type="NCBI Taxonomy" id="1517702"/>
    <lineage>
        <taxon>Bacteria</taxon>
        <taxon>Bacillati</taxon>
        <taxon>Actinomycetota</taxon>
        <taxon>Actinomycetes</taxon>
        <taxon>Mycobacteriales</taxon>
        <taxon>Gordoniaceae</taxon>
        <taxon>Gordonia</taxon>
    </lineage>
</organism>
<dbReference type="RefSeq" id="WP_188585401.1">
    <property type="nucleotide sequence ID" value="NZ_BMGC01000004.1"/>
</dbReference>
<dbReference type="GO" id="GO:0003871">
    <property type="term" value="F:5-methyltetrahydropteroyltriglutamate-homocysteine S-methyltransferase activity"/>
    <property type="evidence" value="ECO:0007669"/>
    <property type="project" value="InterPro"/>
</dbReference>
<accession>A0A916SY72</accession>
<reference evidence="2" key="2">
    <citation type="submission" date="2020-09" db="EMBL/GenBank/DDBJ databases">
        <authorList>
            <person name="Sun Q."/>
            <person name="Zhou Y."/>
        </authorList>
    </citation>
    <scope>NUCLEOTIDE SEQUENCE</scope>
    <source>
        <strain evidence="2">CGMCC 1.12827</strain>
    </source>
</reference>
<feature type="domain" description="Cobalamin-independent methionine synthase MetE C-terminal/archaeal" evidence="1">
    <location>
        <begin position="10"/>
        <end position="333"/>
    </location>
</feature>
<evidence type="ECO:0000259" key="1">
    <source>
        <dbReference type="Pfam" id="PF01717"/>
    </source>
</evidence>
<name>A0A916SY72_9ACTN</name>
<dbReference type="Gene3D" id="3.20.20.210">
    <property type="match status" value="1"/>
</dbReference>
<evidence type="ECO:0000313" key="2">
    <source>
        <dbReference type="EMBL" id="GGB23046.1"/>
    </source>
</evidence>
<evidence type="ECO:0000313" key="3">
    <source>
        <dbReference type="Proteomes" id="UP000621454"/>
    </source>
</evidence>
<proteinExistence type="predicted"/>
<dbReference type="GO" id="GO:0008270">
    <property type="term" value="F:zinc ion binding"/>
    <property type="evidence" value="ECO:0007669"/>
    <property type="project" value="InterPro"/>
</dbReference>
<dbReference type="EMBL" id="BMGC01000004">
    <property type="protein sequence ID" value="GGB23046.1"/>
    <property type="molecule type" value="Genomic_DNA"/>
</dbReference>
<dbReference type="InterPro" id="IPR038071">
    <property type="entry name" value="UROD/MetE-like_sf"/>
</dbReference>
<gene>
    <name evidence="2" type="ORF">GCM10011489_09120</name>
</gene>
<keyword evidence="3" id="KW-1185">Reference proteome</keyword>
<reference evidence="2" key="1">
    <citation type="journal article" date="2014" name="Int. J. Syst. Evol. Microbiol.">
        <title>Complete genome sequence of Corynebacterium casei LMG S-19264T (=DSM 44701T), isolated from a smear-ripened cheese.</title>
        <authorList>
            <consortium name="US DOE Joint Genome Institute (JGI-PGF)"/>
            <person name="Walter F."/>
            <person name="Albersmeier A."/>
            <person name="Kalinowski J."/>
            <person name="Ruckert C."/>
        </authorList>
    </citation>
    <scope>NUCLEOTIDE SEQUENCE</scope>
    <source>
        <strain evidence="2">CGMCC 1.12827</strain>
    </source>
</reference>
<dbReference type="SUPFAM" id="SSF51726">
    <property type="entry name" value="UROD/MetE-like"/>
    <property type="match status" value="1"/>
</dbReference>
<comment type="caution">
    <text evidence="2">The sequence shown here is derived from an EMBL/GenBank/DDBJ whole genome shotgun (WGS) entry which is preliminary data.</text>
</comment>
<dbReference type="GO" id="GO:0009086">
    <property type="term" value="P:methionine biosynthetic process"/>
    <property type="evidence" value="ECO:0007669"/>
    <property type="project" value="InterPro"/>
</dbReference>
<dbReference type="AlphaFoldDB" id="A0A916SY72"/>
<dbReference type="Pfam" id="PF01717">
    <property type="entry name" value="Meth_synt_2"/>
    <property type="match status" value="1"/>
</dbReference>
<dbReference type="Proteomes" id="UP000621454">
    <property type="component" value="Unassembled WGS sequence"/>
</dbReference>
<sequence>MTALGGGRSTAIGSMPGTDARVAAEVVIGELDIPTLPELPARGLGADMIGRAAAILVDMPVDVAASGYRLAARPTMLMRRAVDLLRQDLDAVEEFWERSGRDGAESDLTISCVGPYTFAASAELPSGHKIIADRGATADVVDSLTEGLSSLVAEVARRLGVRVNLQLDEPLIGRVIDGHITPLTRLNVIEAVPAAVAGERLTAVFTGVGVPGILHDCGTLRADLVAAMPPMTSGQVAWSVDLGQVRGGADLDAIGSLLDGGGELVAGAVESVRTQPAPHLDDVLARLISLVDRIGLPRSVLAEQVLVSPACGLAGATDDWSREALSLCSRAAAALADDPEAIG</sequence>
<protein>
    <submittedName>
        <fullName evidence="2">Methionine synthase</fullName>
    </submittedName>
</protein>